<dbReference type="PIRSF" id="PIRSF003180">
    <property type="entry name" value="DiGMPpdiest_YuxH"/>
    <property type="match status" value="1"/>
</dbReference>
<gene>
    <name evidence="2" type="ORF">DSYM_11620</name>
</gene>
<evidence type="ECO:0000313" key="3">
    <source>
        <dbReference type="Proteomes" id="UP000662914"/>
    </source>
</evidence>
<feature type="domain" description="HDOD" evidence="1">
    <location>
        <begin position="205"/>
        <end position="397"/>
    </location>
</feature>
<dbReference type="Gene3D" id="1.10.3210.10">
    <property type="entry name" value="Hypothetical protein af1432"/>
    <property type="match status" value="1"/>
</dbReference>
<dbReference type="Pfam" id="PF00563">
    <property type="entry name" value="EAL"/>
    <property type="match status" value="1"/>
</dbReference>
<proteinExistence type="predicted"/>
<reference evidence="2" key="1">
    <citation type="journal article" name="DNA Res.">
        <title>The physiological potential of anammox bacteria as revealed by their core genome structure.</title>
        <authorList>
            <person name="Okubo T."/>
            <person name="Toyoda A."/>
            <person name="Fukuhara K."/>
            <person name="Uchiyama I."/>
            <person name="Harigaya Y."/>
            <person name="Kuroiwa M."/>
            <person name="Suzuki T."/>
            <person name="Murakami Y."/>
            <person name="Suwa Y."/>
            <person name="Takami H."/>
        </authorList>
    </citation>
    <scope>NUCLEOTIDE SEQUENCE</scope>
    <source>
        <strain evidence="2">317325-3</strain>
    </source>
</reference>
<dbReference type="PANTHER" id="PTHR33525">
    <property type="match status" value="1"/>
</dbReference>
<dbReference type="InterPro" id="IPR014408">
    <property type="entry name" value="dGMP_Pdiesterase_EAL/HD-GYP"/>
</dbReference>
<dbReference type="InterPro" id="IPR001633">
    <property type="entry name" value="EAL_dom"/>
</dbReference>
<dbReference type="EMBL" id="AP021857">
    <property type="protein sequence ID" value="BBO20463.1"/>
    <property type="molecule type" value="Genomic_DNA"/>
</dbReference>
<evidence type="ECO:0000259" key="1">
    <source>
        <dbReference type="PROSITE" id="PS51833"/>
    </source>
</evidence>
<dbReference type="PROSITE" id="PS51833">
    <property type="entry name" value="HDOD"/>
    <property type="match status" value="1"/>
</dbReference>
<protein>
    <recommendedName>
        <fullName evidence="1">HDOD domain-containing protein</fullName>
    </recommendedName>
</protein>
<dbReference type="SUPFAM" id="SSF141868">
    <property type="entry name" value="EAL domain-like"/>
    <property type="match status" value="1"/>
</dbReference>
<name>A0A809QYG6_9PROT</name>
<dbReference type="Proteomes" id="UP000662914">
    <property type="component" value="Chromosome"/>
</dbReference>
<dbReference type="PANTHER" id="PTHR33525:SF4">
    <property type="entry name" value="CYCLIC DI-GMP PHOSPHODIESTERASE CDGJ"/>
    <property type="match status" value="1"/>
</dbReference>
<dbReference type="Pfam" id="PF08668">
    <property type="entry name" value="HDOD"/>
    <property type="match status" value="1"/>
</dbReference>
<dbReference type="InterPro" id="IPR035919">
    <property type="entry name" value="EAL_sf"/>
</dbReference>
<dbReference type="AlphaFoldDB" id="A0A809QYG6"/>
<dbReference type="SMART" id="SM00052">
    <property type="entry name" value="EAL"/>
    <property type="match status" value="1"/>
</dbReference>
<evidence type="ECO:0000313" key="2">
    <source>
        <dbReference type="EMBL" id="BBO20463.1"/>
    </source>
</evidence>
<dbReference type="InterPro" id="IPR013976">
    <property type="entry name" value="HDOD"/>
</dbReference>
<dbReference type="SUPFAM" id="SSF109604">
    <property type="entry name" value="HD-domain/PDEase-like"/>
    <property type="match status" value="1"/>
</dbReference>
<dbReference type="InterPro" id="IPR052340">
    <property type="entry name" value="RNase_Y/CdgJ"/>
</dbReference>
<organism evidence="2 3">
    <name type="scientific">Candidatus Desulfobacillus denitrificans</name>
    <dbReference type="NCBI Taxonomy" id="2608985"/>
    <lineage>
        <taxon>Bacteria</taxon>
        <taxon>Pseudomonadati</taxon>
        <taxon>Pseudomonadota</taxon>
        <taxon>Betaproteobacteria</taxon>
        <taxon>Candidatus Desulfobacillus</taxon>
    </lineage>
</organism>
<dbReference type="KEGG" id="ddz:DSYM_11620"/>
<sequence length="418" mass="45817">MTPQPPGDVFIGRQPILDRTQSTLGYELLFRRGPQNRAEFDSPMQATAGVVCSAFAELGLSAVLAAQRAFINVDERFIMDDAVELLPPQQVVLEIESVHAFGAGLLQRCRELGQKGYAFSLHWAGESGEGLVAMLEMLDYVKIDTGPDMQATCRALSTALRGRQVRMIAGRVETLEDRQRCEKLGFELFQGYYFARPVVIEGRKLDPSHQGLIRIINLVSDEELDLAAVETAFKGEPALLANLLRLTNAVGVSGSFGARVTSVRNAVTVVGQRQLLRWLQLLLFSRTGTPFSRNPLMQLAALRGRLMELLAERLHPARRDVLDLAFITGLMSLMPAALGISMTEILAHITVAPDARRALSRREGELGQLLELVERYDDNDLEGTAGLLARRGALSLSALGGLLAEAIDWVQRLMAGEG</sequence>
<accession>A0A809QYG6</accession>
<dbReference type="Gene3D" id="3.20.20.450">
    <property type="entry name" value="EAL domain"/>
    <property type="match status" value="1"/>
</dbReference>